<dbReference type="Gene3D" id="3.50.50.60">
    <property type="entry name" value="FAD/NAD(P)-binding domain"/>
    <property type="match status" value="3"/>
</dbReference>
<protein>
    <submittedName>
        <fullName evidence="2">Oleate hydratase</fullName>
        <ecNumber evidence="2">4.2.1.53</ecNumber>
    </submittedName>
</protein>
<dbReference type="Proteomes" id="UP000422837">
    <property type="component" value="Chromosome"/>
</dbReference>
<evidence type="ECO:0000313" key="2">
    <source>
        <dbReference type="EMBL" id="QGN28652.1"/>
    </source>
</evidence>
<dbReference type="InterPro" id="IPR010354">
    <property type="entry name" value="Oleate_hydratase"/>
</dbReference>
<name>A0ABD6YX91_ENTCA</name>
<dbReference type="EC" id="4.2.1.53" evidence="2"/>
<feature type="transmembrane region" description="Helical" evidence="1">
    <location>
        <begin position="25"/>
        <end position="42"/>
    </location>
</feature>
<keyword evidence="2" id="KW-0456">Lyase</keyword>
<keyword evidence="1" id="KW-0812">Transmembrane</keyword>
<keyword evidence="1" id="KW-1133">Transmembrane helix</keyword>
<gene>
    <name evidence="2" type="ORF">GFU50_03665</name>
</gene>
<dbReference type="GO" id="GO:0050151">
    <property type="term" value="F:oleate hydratase activity"/>
    <property type="evidence" value="ECO:0007669"/>
    <property type="project" value="UniProtKB-EC"/>
</dbReference>
<dbReference type="RefSeq" id="WP_074536535.1">
    <property type="nucleotide sequence ID" value="NZ_CABGRH010000001.1"/>
</dbReference>
<sequence>MRYTNGNYEAFARSRKPKDVEKKEAYIVGGGLAGLAAAVFLIRDGHMAGEKIHVLEELSLSGGSLDGKFIPHDGFVTRGGREMENHFECLWDLFRSIPSLEVEDASVLDEFYWLDHDDPNSSNCRIIHNRGQRAADDGEFTLSATAQKELTQLFMTSEDQLIGKKIEDVFGDEFFESNFWLYWCTMFAFEKWHSAIEMRRYVLRFVHHIDGLPDFTALKFTRYNQYESLVKPLLAYLEEQGVDFQYECTVSNIDVRIVGEEKVAQKLVLEKAGAIEEIPLSEDDLVFVTNGSITESSTQGDHYTPAPISKAPGGSWRLWKNLAAQSPEFGHPEVFYENLPEESWFVSATVTWQNFDVEPYLEKLTHRKLRTGRIVTGGIITIKDSNWMMSFATHRQPHFKEQKDQQTITWVYGLLSNTPGNYIKKPIEQCSGQEIVQELLYHLGVPEAEIQRISKESSVAVPVYMPFITSYFMLREPGDRPLVIPNGSKNLAFIGNFAETERDTVFTTEYSVRTAMEAVYQLLAVERGVPEVFASAYDLRTLAKAVYYLTDKKKITEMELPFIERKLLEGFVKKTEHTYIGDLLKENHLI</sequence>
<reference evidence="2 3" key="1">
    <citation type="submission" date="2019-11" db="EMBL/GenBank/DDBJ databases">
        <title>Detection and genome characteristic of a blood enterococcus casselifavus isolate from Zhengzhou,china.</title>
        <authorList>
            <person name="Wen P."/>
        </authorList>
    </citation>
    <scope>NUCLEOTIDE SEQUENCE [LARGE SCALE GENOMIC DNA]</scope>
    <source>
        <strain evidence="2 3">EC291</strain>
    </source>
</reference>
<dbReference type="Pfam" id="PF06100">
    <property type="entry name" value="MCRA"/>
    <property type="match status" value="1"/>
</dbReference>
<organism evidence="2 3">
    <name type="scientific">Enterococcus casseliflavus</name>
    <name type="common">Enterococcus flavescens</name>
    <dbReference type="NCBI Taxonomy" id="37734"/>
    <lineage>
        <taxon>Bacteria</taxon>
        <taxon>Bacillati</taxon>
        <taxon>Bacillota</taxon>
        <taxon>Bacilli</taxon>
        <taxon>Lactobacillales</taxon>
        <taxon>Enterococcaceae</taxon>
        <taxon>Enterococcus</taxon>
    </lineage>
</organism>
<dbReference type="AlphaFoldDB" id="A0ABD6YX91"/>
<evidence type="ECO:0000313" key="3">
    <source>
        <dbReference type="Proteomes" id="UP000422837"/>
    </source>
</evidence>
<dbReference type="EMBL" id="CP046123">
    <property type="protein sequence ID" value="QGN28652.1"/>
    <property type="molecule type" value="Genomic_DNA"/>
</dbReference>
<dbReference type="PANTHER" id="PTHR37417:SF3">
    <property type="entry name" value="MYOSIN-CROSSREACTIVE PROTEIN"/>
    <property type="match status" value="1"/>
</dbReference>
<proteinExistence type="predicted"/>
<accession>A0ABD6YX91</accession>
<dbReference type="NCBIfam" id="NF010584">
    <property type="entry name" value="PRK13977.1"/>
    <property type="match status" value="1"/>
</dbReference>
<dbReference type="InterPro" id="IPR036188">
    <property type="entry name" value="FAD/NAD-bd_sf"/>
</dbReference>
<dbReference type="SUPFAM" id="SSF51905">
    <property type="entry name" value="FAD/NAD(P)-binding domain"/>
    <property type="match status" value="1"/>
</dbReference>
<evidence type="ECO:0000256" key="1">
    <source>
        <dbReference type="SAM" id="Phobius"/>
    </source>
</evidence>
<dbReference type="PANTHER" id="PTHR37417">
    <property type="entry name" value="67 KDA MYOSIN-CROSS-REACTIVE ANTIGEN FAMILY PROTEIN (AFU_ORTHOLOGUE AFUA_5G09970)"/>
    <property type="match status" value="1"/>
</dbReference>
<keyword evidence="1" id="KW-0472">Membrane</keyword>